<dbReference type="AlphaFoldDB" id="G4SXY2"/>
<accession>G4SXY2</accession>
<dbReference type="KEGG" id="mah:MEALZ_2608"/>
<organism evidence="1 2">
    <name type="scientific">Methylotuvimicrobium alcaliphilum (strain DSM 19304 / NCIMB 14124 / VKM B-2133 / 20Z)</name>
    <name type="common">Methylomicrobium alcaliphilum</name>
    <dbReference type="NCBI Taxonomy" id="1091494"/>
    <lineage>
        <taxon>Bacteria</taxon>
        <taxon>Pseudomonadati</taxon>
        <taxon>Pseudomonadota</taxon>
        <taxon>Gammaproteobacteria</taxon>
        <taxon>Methylococcales</taxon>
        <taxon>Methylococcaceae</taxon>
        <taxon>Methylotuvimicrobium</taxon>
    </lineage>
</organism>
<keyword evidence="2" id="KW-1185">Reference proteome</keyword>
<evidence type="ECO:0000313" key="1">
    <source>
        <dbReference type="EMBL" id="CCE24283.1"/>
    </source>
</evidence>
<evidence type="ECO:0000313" key="2">
    <source>
        <dbReference type="Proteomes" id="UP000008315"/>
    </source>
</evidence>
<proteinExistence type="predicted"/>
<dbReference type="Proteomes" id="UP000008315">
    <property type="component" value="Chromosome"/>
</dbReference>
<dbReference type="STRING" id="1091494.MEALZ_2608"/>
<reference evidence="2" key="1">
    <citation type="journal article" date="2012" name="J. Bacteriol.">
        <title>Genome sequence of the haloalkaliphilic methanotrophic bacterium Methylomicrobium alcaliphilum 20Z.</title>
        <authorList>
            <person name="Vuilleumier S."/>
            <person name="Khmelenina V.N."/>
            <person name="Bringel F."/>
            <person name="Reshetnikov A.S."/>
            <person name="Lajus A."/>
            <person name="Mangenot S."/>
            <person name="Rouy Z."/>
            <person name="Op den Camp H.J."/>
            <person name="Jetten M.S."/>
            <person name="Dispirito A.A."/>
            <person name="Dunfield P."/>
            <person name="Klotz M.G."/>
            <person name="Semrau J.D."/>
            <person name="Stein L.Y."/>
            <person name="Barbe V."/>
            <person name="Medigue C."/>
            <person name="Trotsenko Y.A."/>
            <person name="Kalyuzhnaya M.G."/>
        </authorList>
    </citation>
    <scope>NUCLEOTIDE SEQUENCE [LARGE SCALE GENOMIC DNA]</scope>
    <source>
        <strain evidence="2">DSM 19304 / NCIMB 14124 / VKM B-2133 / 20Z</strain>
    </source>
</reference>
<sequence length="48" mass="5084">MLMVLDNLGAEFTASFDGHPGAKFSSTGGMQSKGSMISHLAIKFHSQL</sequence>
<dbReference type="HOGENOM" id="CLU_3154693_0_0_6"/>
<gene>
    <name evidence="1" type="ordered locus">MEALZ_2608</name>
</gene>
<name>G4SXY2_META2</name>
<dbReference type="EMBL" id="FO082060">
    <property type="protein sequence ID" value="CCE24283.1"/>
    <property type="molecule type" value="Genomic_DNA"/>
</dbReference>
<protein>
    <submittedName>
        <fullName evidence="1">Uncharacterized protein</fullName>
    </submittedName>
</protein>